<dbReference type="InterPro" id="IPR012944">
    <property type="entry name" value="SusD_RagB_dom"/>
</dbReference>
<comment type="similarity">
    <text evidence="2">Belongs to the SusD family.</text>
</comment>
<dbReference type="InterPro" id="IPR033985">
    <property type="entry name" value="SusD-like_N"/>
</dbReference>
<evidence type="ECO:0000313" key="9">
    <source>
        <dbReference type="Proteomes" id="UP000233387"/>
    </source>
</evidence>
<evidence type="ECO:0000256" key="3">
    <source>
        <dbReference type="ARBA" id="ARBA00022729"/>
    </source>
</evidence>
<dbReference type="SUPFAM" id="SSF48452">
    <property type="entry name" value="TPR-like"/>
    <property type="match status" value="1"/>
</dbReference>
<evidence type="ECO:0000313" key="8">
    <source>
        <dbReference type="EMBL" id="PKQ70611.1"/>
    </source>
</evidence>
<gene>
    <name evidence="8" type="ORF">Rain11_0341</name>
</gene>
<keyword evidence="5" id="KW-0998">Cell outer membrane</keyword>
<dbReference type="Gene3D" id="1.25.40.900">
    <property type="match status" value="1"/>
</dbReference>
<sequence length="498" mass="54989">MKFRTIKILVLSGAIAMGTGACKKVLEPELEYAIESSRLKTIEDFERVLNGAYAYMRSTGYYGFGYSNGADINTDNMLETTASLGNNRPLSQWYYTIGSGVVERVWNAPYQAINQANAVLDNLGNLQEKVAGQKNRIKGQALAIRALGHFDLMRFFAVNYDRNGTGFGVALKLKSEVSFPPRNTVKECFDQIYQDLTEAEQLLQETDVAVNTGSRRIRMDVHAVRALRARVSLYTQQWEDARDYADKVITQSGINLGSIASGVAVTSTAINNTTTFQSVWFNDLNSIAETIFAVAVNVGQGSPGFFPSDGMNAFTVSQDWRSLFGTSPTNDVRYNVTYNPSASPATASYLKFTGRFTGTALPRDGNVDVKVFRIAEMYLIRAEANFRLGNANTARADIRLIRQNRITGYNPVSDVIPDVLEAIQVERRKELVGEGHRWFDAKRYGLGFNRGASPGSGDCPSTAPDCELPAGDKRFVFPIPQGEIQANPAMKDQQNPGW</sequence>
<evidence type="ECO:0000256" key="4">
    <source>
        <dbReference type="ARBA" id="ARBA00023136"/>
    </source>
</evidence>
<proteinExistence type="inferred from homology"/>
<evidence type="ECO:0000256" key="2">
    <source>
        <dbReference type="ARBA" id="ARBA00006275"/>
    </source>
</evidence>
<evidence type="ECO:0000259" key="7">
    <source>
        <dbReference type="Pfam" id="PF14322"/>
    </source>
</evidence>
<feature type="domain" description="RagB/SusD" evidence="6">
    <location>
        <begin position="366"/>
        <end position="498"/>
    </location>
</feature>
<dbReference type="EMBL" id="NKXO01000004">
    <property type="protein sequence ID" value="PKQ70611.1"/>
    <property type="molecule type" value="Genomic_DNA"/>
</dbReference>
<comment type="caution">
    <text evidence="8">The sequence shown here is derived from an EMBL/GenBank/DDBJ whole genome shotgun (WGS) entry which is preliminary data.</text>
</comment>
<dbReference type="RefSeq" id="WP_101357607.1">
    <property type="nucleotide sequence ID" value="NZ_NKXO01000004.1"/>
</dbReference>
<evidence type="ECO:0000256" key="5">
    <source>
        <dbReference type="ARBA" id="ARBA00023237"/>
    </source>
</evidence>
<keyword evidence="4" id="KW-0472">Membrane</keyword>
<evidence type="ECO:0000256" key="1">
    <source>
        <dbReference type="ARBA" id="ARBA00004442"/>
    </source>
</evidence>
<dbReference type="CDD" id="cd08977">
    <property type="entry name" value="SusD"/>
    <property type="match status" value="1"/>
</dbReference>
<feature type="domain" description="SusD-like N-terminal" evidence="7">
    <location>
        <begin position="44"/>
        <end position="208"/>
    </location>
</feature>
<dbReference type="GO" id="GO:0009279">
    <property type="term" value="C:cell outer membrane"/>
    <property type="evidence" value="ECO:0007669"/>
    <property type="project" value="UniProtKB-SubCell"/>
</dbReference>
<accession>A0A2N3IK05</accession>
<keyword evidence="9" id="KW-1185">Reference proteome</keyword>
<dbReference type="AlphaFoldDB" id="A0A2N3IK05"/>
<dbReference type="Proteomes" id="UP000233387">
    <property type="component" value="Unassembled WGS sequence"/>
</dbReference>
<name>A0A2N3IK05_9BACT</name>
<dbReference type="OrthoDB" id="9792139at2"/>
<dbReference type="PROSITE" id="PS51257">
    <property type="entry name" value="PROKAR_LIPOPROTEIN"/>
    <property type="match status" value="1"/>
</dbReference>
<dbReference type="Gene3D" id="2.20.20.130">
    <property type="match status" value="1"/>
</dbReference>
<protein>
    <submittedName>
        <fullName evidence="8">Starch-binding associating with outer membrane</fullName>
    </submittedName>
</protein>
<dbReference type="Pfam" id="PF07980">
    <property type="entry name" value="SusD_RagB"/>
    <property type="match status" value="1"/>
</dbReference>
<reference evidence="8 9" key="1">
    <citation type="submission" date="2017-06" db="EMBL/GenBank/DDBJ databases">
        <title>Raineya orbicola gen. nov., sp. nov. a slightly thermophilic bacterium of the phylum Bacteroidetes and the description of Raineyaceae fam. nov.</title>
        <authorList>
            <person name="Albuquerque L."/>
            <person name="Polonia A.R.M."/>
            <person name="Barroso C."/>
            <person name="Froufe H.J.C."/>
            <person name="Lage O."/>
            <person name="Lobo-Da-Cunha A."/>
            <person name="Egas C."/>
            <person name="Da Costa M.S."/>
        </authorList>
    </citation>
    <scope>NUCLEOTIDE SEQUENCE [LARGE SCALE GENOMIC DNA]</scope>
    <source>
        <strain evidence="8 9">SPSPC-11</strain>
    </source>
</reference>
<dbReference type="Pfam" id="PF14322">
    <property type="entry name" value="SusD-like_3"/>
    <property type="match status" value="1"/>
</dbReference>
<keyword evidence="3" id="KW-0732">Signal</keyword>
<dbReference type="InterPro" id="IPR011990">
    <property type="entry name" value="TPR-like_helical_dom_sf"/>
</dbReference>
<comment type="subcellular location">
    <subcellularLocation>
        <location evidence="1">Cell outer membrane</location>
    </subcellularLocation>
</comment>
<organism evidence="8 9">
    <name type="scientific">Raineya orbicola</name>
    <dbReference type="NCBI Taxonomy" id="2016530"/>
    <lineage>
        <taxon>Bacteria</taxon>
        <taxon>Pseudomonadati</taxon>
        <taxon>Bacteroidota</taxon>
        <taxon>Cytophagia</taxon>
        <taxon>Cytophagales</taxon>
        <taxon>Raineyaceae</taxon>
        <taxon>Raineya</taxon>
    </lineage>
</organism>
<evidence type="ECO:0000259" key="6">
    <source>
        <dbReference type="Pfam" id="PF07980"/>
    </source>
</evidence>
<dbReference type="Gene3D" id="1.25.40.390">
    <property type="match status" value="1"/>
</dbReference>